<dbReference type="EMBL" id="JACBGI020000027">
    <property type="protein sequence ID" value="MBF6058775.1"/>
    <property type="molecule type" value="Genomic_DNA"/>
</dbReference>
<evidence type="ECO:0000259" key="3">
    <source>
        <dbReference type="PROSITE" id="PS50893"/>
    </source>
</evidence>
<dbReference type="InterPro" id="IPR003439">
    <property type="entry name" value="ABC_transporter-like_ATP-bd"/>
</dbReference>
<dbReference type="InterPro" id="IPR003593">
    <property type="entry name" value="AAA+_ATPase"/>
</dbReference>
<comment type="caution">
    <text evidence="4">The sequence shown here is derived from an EMBL/GenBank/DDBJ whole genome shotgun (WGS) entry which is preliminary data.</text>
</comment>
<name>A0ABS0C0F7_9GAMM</name>
<keyword evidence="1" id="KW-0547">Nucleotide-binding</keyword>
<organism evidence="4 5">
    <name type="scientific">Thiomicrorhabdus heinhorstiae</name>
    <dbReference type="NCBI Taxonomy" id="2748010"/>
    <lineage>
        <taxon>Bacteria</taxon>
        <taxon>Pseudomonadati</taxon>
        <taxon>Pseudomonadota</taxon>
        <taxon>Gammaproteobacteria</taxon>
        <taxon>Thiotrichales</taxon>
        <taxon>Piscirickettsiaceae</taxon>
        <taxon>Thiomicrorhabdus</taxon>
    </lineage>
</organism>
<keyword evidence="2 4" id="KW-0067">ATP-binding</keyword>
<evidence type="ECO:0000256" key="1">
    <source>
        <dbReference type="ARBA" id="ARBA00022741"/>
    </source>
</evidence>
<dbReference type="InterPro" id="IPR027417">
    <property type="entry name" value="P-loop_NTPase"/>
</dbReference>
<dbReference type="Proteomes" id="UP001193680">
    <property type="component" value="Unassembled WGS sequence"/>
</dbReference>
<dbReference type="PANTHER" id="PTHR24220">
    <property type="entry name" value="IMPORT ATP-BINDING PROTEIN"/>
    <property type="match status" value="1"/>
</dbReference>
<keyword evidence="5" id="KW-1185">Reference proteome</keyword>
<dbReference type="PANTHER" id="PTHR24220:SF611">
    <property type="entry name" value="ATP-BINDING COMPONENT OF ABC TRANSPORTER-RELATED"/>
    <property type="match status" value="1"/>
</dbReference>
<evidence type="ECO:0000313" key="5">
    <source>
        <dbReference type="Proteomes" id="UP001193680"/>
    </source>
</evidence>
<dbReference type="PROSITE" id="PS50893">
    <property type="entry name" value="ABC_TRANSPORTER_2"/>
    <property type="match status" value="1"/>
</dbReference>
<accession>A0ABS0C0F7</accession>
<feature type="domain" description="ABC transporter" evidence="3">
    <location>
        <begin position="11"/>
        <end position="233"/>
    </location>
</feature>
<dbReference type="SMART" id="SM00382">
    <property type="entry name" value="AAA"/>
    <property type="match status" value="1"/>
</dbReference>
<evidence type="ECO:0000256" key="2">
    <source>
        <dbReference type="ARBA" id="ARBA00022840"/>
    </source>
</evidence>
<proteinExistence type="predicted"/>
<dbReference type="InterPro" id="IPR015854">
    <property type="entry name" value="ABC_transpr_LolD-like"/>
</dbReference>
<dbReference type="GO" id="GO:0005524">
    <property type="term" value="F:ATP binding"/>
    <property type="evidence" value="ECO:0007669"/>
    <property type="project" value="UniProtKB-KW"/>
</dbReference>
<gene>
    <name evidence="4" type="ORF">H8792_010520</name>
</gene>
<protein>
    <submittedName>
        <fullName evidence="4">ATP-binding cassette domain-containing protein</fullName>
    </submittedName>
</protein>
<dbReference type="Pfam" id="PF00005">
    <property type="entry name" value="ABC_tran"/>
    <property type="match status" value="1"/>
</dbReference>
<reference evidence="4 5" key="1">
    <citation type="submission" date="2020-11" db="EMBL/GenBank/DDBJ databases">
        <title>Sulfur oxidizing isolate from Hospital Hole Sinkhole.</title>
        <authorList>
            <person name="Scott K.M."/>
        </authorList>
    </citation>
    <scope>NUCLEOTIDE SEQUENCE [LARGE SCALE GENOMIC DNA]</scope>
    <source>
        <strain evidence="4 5">HH1</strain>
    </source>
</reference>
<dbReference type="Gene3D" id="3.40.50.300">
    <property type="entry name" value="P-loop containing nucleotide triphosphate hydrolases"/>
    <property type="match status" value="1"/>
</dbReference>
<dbReference type="SUPFAM" id="SSF52540">
    <property type="entry name" value="P-loop containing nucleoside triphosphate hydrolases"/>
    <property type="match status" value="1"/>
</dbReference>
<sequence>MALSPNVQSALEIDRLQFSWPGSSKALLQVPELKIAQGEHLFIEGPSGSGKSTLLNLLSGILLPQQGSIRLLGQDLAEMKNAQRDRFRADHLGIIFQQFNLLTYLTPIENILLSLQASPQKAAKVENASREAQALLAQLGLSSVQNNSHSLSVGQQQRVAAARALIGKPEIILADEPTSALDSDHRHRFIEQLFQTAASANASIIFVSHDHSLKSHFEHSFRLTPAAEENDGI</sequence>
<evidence type="ECO:0000313" key="4">
    <source>
        <dbReference type="EMBL" id="MBF6058775.1"/>
    </source>
</evidence>